<evidence type="ECO:0000256" key="1">
    <source>
        <dbReference type="SAM" id="MobiDB-lite"/>
    </source>
</evidence>
<keyword evidence="3" id="KW-1185">Reference proteome</keyword>
<dbReference type="AlphaFoldDB" id="A0AAN6KRI9"/>
<accession>A0AAN6KRI9</accession>
<name>A0AAN6KRI9_9PEZI</name>
<evidence type="ECO:0000313" key="2">
    <source>
        <dbReference type="EMBL" id="KAK0997283.1"/>
    </source>
</evidence>
<reference evidence="2" key="1">
    <citation type="submission" date="2023-06" db="EMBL/GenBank/DDBJ databases">
        <title>Black Yeasts Isolated from many extreme environments.</title>
        <authorList>
            <person name="Coleine C."/>
            <person name="Stajich J.E."/>
            <person name="Selbmann L."/>
        </authorList>
    </citation>
    <scope>NUCLEOTIDE SEQUENCE</scope>
    <source>
        <strain evidence="2">CCFEE 5200</strain>
    </source>
</reference>
<dbReference type="Proteomes" id="UP001175353">
    <property type="component" value="Unassembled WGS sequence"/>
</dbReference>
<proteinExistence type="predicted"/>
<sequence length="134" mass="14273">MPSSPWTDATDRQLLLSIIHLTGTTLPKWEKVADLMNGAYATDGYTAESTRQHFQKMRKECKAKFGEPSSSDGATPNGGMPSSKRKAASDGTPKSTGKLKKGRAGAGTDHDDPETSPSKKVKGEIVGTDDDAFT</sequence>
<evidence type="ECO:0008006" key="4">
    <source>
        <dbReference type="Google" id="ProtNLM"/>
    </source>
</evidence>
<comment type="caution">
    <text evidence="2">The sequence shown here is derived from an EMBL/GenBank/DDBJ whole genome shotgun (WGS) entry which is preliminary data.</text>
</comment>
<dbReference type="EMBL" id="JAUJLE010000046">
    <property type="protein sequence ID" value="KAK0997283.1"/>
    <property type="molecule type" value="Genomic_DNA"/>
</dbReference>
<feature type="region of interest" description="Disordered" evidence="1">
    <location>
        <begin position="56"/>
        <end position="134"/>
    </location>
</feature>
<gene>
    <name evidence="2" type="ORF">LTR91_006722</name>
</gene>
<protein>
    <recommendedName>
        <fullName evidence="4">Myb-like domain-containing protein</fullName>
    </recommendedName>
</protein>
<evidence type="ECO:0000313" key="3">
    <source>
        <dbReference type="Proteomes" id="UP001175353"/>
    </source>
</evidence>
<organism evidence="2 3">
    <name type="scientific">Friedmanniomyces endolithicus</name>
    <dbReference type="NCBI Taxonomy" id="329885"/>
    <lineage>
        <taxon>Eukaryota</taxon>
        <taxon>Fungi</taxon>
        <taxon>Dikarya</taxon>
        <taxon>Ascomycota</taxon>
        <taxon>Pezizomycotina</taxon>
        <taxon>Dothideomycetes</taxon>
        <taxon>Dothideomycetidae</taxon>
        <taxon>Mycosphaerellales</taxon>
        <taxon>Teratosphaeriaceae</taxon>
        <taxon>Friedmanniomyces</taxon>
    </lineage>
</organism>